<protein>
    <submittedName>
        <fullName evidence="1">46158_t:CDS:1</fullName>
    </submittedName>
</protein>
<keyword evidence="2" id="KW-1185">Reference proteome</keyword>
<reference evidence="1 2" key="1">
    <citation type="submission" date="2021-06" db="EMBL/GenBank/DDBJ databases">
        <authorList>
            <person name="Kallberg Y."/>
            <person name="Tangrot J."/>
            <person name="Rosling A."/>
        </authorList>
    </citation>
    <scope>NUCLEOTIDE SEQUENCE [LARGE SCALE GENOMIC DNA]</scope>
    <source>
        <strain evidence="1 2">120-4 pot B 10/14</strain>
    </source>
</reference>
<comment type="caution">
    <text evidence="1">The sequence shown here is derived from an EMBL/GenBank/DDBJ whole genome shotgun (WGS) entry which is preliminary data.</text>
</comment>
<accession>A0ABN7ULH7</accession>
<sequence length="43" mass="5126">MFYPSCFLEIGIQIWFLKQNRLVSGVSNKKFFRVKALLNWVGF</sequence>
<evidence type="ECO:0000313" key="2">
    <source>
        <dbReference type="Proteomes" id="UP000789901"/>
    </source>
</evidence>
<evidence type="ECO:0000313" key="1">
    <source>
        <dbReference type="EMBL" id="CAG8626391.1"/>
    </source>
</evidence>
<proteinExistence type="predicted"/>
<dbReference type="EMBL" id="CAJVQB010004085">
    <property type="protein sequence ID" value="CAG8626391.1"/>
    <property type="molecule type" value="Genomic_DNA"/>
</dbReference>
<organism evidence="1 2">
    <name type="scientific">Gigaspora margarita</name>
    <dbReference type="NCBI Taxonomy" id="4874"/>
    <lineage>
        <taxon>Eukaryota</taxon>
        <taxon>Fungi</taxon>
        <taxon>Fungi incertae sedis</taxon>
        <taxon>Mucoromycota</taxon>
        <taxon>Glomeromycotina</taxon>
        <taxon>Glomeromycetes</taxon>
        <taxon>Diversisporales</taxon>
        <taxon>Gigasporaceae</taxon>
        <taxon>Gigaspora</taxon>
    </lineage>
</organism>
<name>A0ABN7ULH7_GIGMA</name>
<dbReference type="Proteomes" id="UP000789901">
    <property type="component" value="Unassembled WGS sequence"/>
</dbReference>
<gene>
    <name evidence="1" type="ORF">GMARGA_LOCUS8099</name>
</gene>